<dbReference type="GO" id="GO:0047499">
    <property type="term" value="F:calcium-independent phospholipase A2 activity"/>
    <property type="evidence" value="ECO:0007669"/>
    <property type="project" value="TreeGrafter"/>
</dbReference>
<dbReference type="PANTHER" id="PTHR24185">
    <property type="entry name" value="CALCIUM-INDEPENDENT PHOSPHOLIPASE A2-GAMMA"/>
    <property type="match status" value="1"/>
</dbReference>
<evidence type="ECO:0000256" key="4">
    <source>
        <dbReference type="PROSITE-ProRule" id="PRU01161"/>
    </source>
</evidence>
<organism evidence="7 8">
    <name type="scientific">Serendipita vermifera MAFF 305830</name>
    <dbReference type="NCBI Taxonomy" id="933852"/>
    <lineage>
        <taxon>Eukaryota</taxon>
        <taxon>Fungi</taxon>
        <taxon>Dikarya</taxon>
        <taxon>Basidiomycota</taxon>
        <taxon>Agaricomycotina</taxon>
        <taxon>Agaricomycetes</taxon>
        <taxon>Sebacinales</taxon>
        <taxon>Serendipitaceae</taxon>
        <taxon>Serendipita</taxon>
    </lineage>
</organism>
<dbReference type="SUPFAM" id="SSF52151">
    <property type="entry name" value="FabD/lysophospholipase-like"/>
    <property type="match status" value="1"/>
</dbReference>
<evidence type="ECO:0000256" key="2">
    <source>
        <dbReference type="ARBA" id="ARBA00022963"/>
    </source>
</evidence>
<dbReference type="InterPro" id="IPR002641">
    <property type="entry name" value="PNPLA_dom"/>
</dbReference>
<evidence type="ECO:0000256" key="5">
    <source>
        <dbReference type="SAM" id="SignalP"/>
    </source>
</evidence>
<keyword evidence="5" id="KW-0732">Signal</keyword>
<dbReference type="STRING" id="933852.A0A0C3AZ71"/>
<dbReference type="GO" id="GO:0046486">
    <property type="term" value="P:glycerolipid metabolic process"/>
    <property type="evidence" value="ECO:0007669"/>
    <property type="project" value="UniProtKB-ARBA"/>
</dbReference>
<proteinExistence type="predicted"/>
<dbReference type="InterPro" id="IPR016035">
    <property type="entry name" value="Acyl_Trfase/lysoPLipase"/>
</dbReference>
<evidence type="ECO:0000313" key="7">
    <source>
        <dbReference type="EMBL" id="KIM24546.1"/>
    </source>
</evidence>
<accession>A0A0C3AZ71</accession>
<dbReference type="HOGENOM" id="CLU_000288_144_4_1"/>
<sequence>MRRQGNGLCLLSLGKLAVYWSSSFDTILDAGGSRGISQLKILAELKFRLVQEVRGDLLSRPHSIFDMIGGSGSGGFISILLGIFGLSVDETLEEFIILSIHVLDIPGISASARTERLKRYITDLMKKYEIDEEMRLLDPNPRSGRCKV</sequence>
<keyword evidence="8" id="KW-1185">Reference proteome</keyword>
<dbReference type="AlphaFoldDB" id="A0A0C3AZ71"/>
<dbReference type="GO" id="GO:0016042">
    <property type="term" value="P:lipid catabolic process"/>
    <property type="evidence" value="ECO:0007669"/>
    <property type="project" value="UniProtKB-KW"/>
</dbReference>
<feature type="domain" description="PNPLA" evidence="6">
    <location>
        <begin position="26"/>
        <end position="148"/>
    </location>
</feature>
<feature type="signal peptide" evidence="5">
    <location>
        <begin position="1"/>
        <end position="23"/>
    </location>
</feature>
<reference evidence="7 8" key="1">
    <citation type="submission" date="2014-04" db="EMBL/GenBank/DDBJ databases">
        <authorList>
            <consortium name="DOE Joint Genome Institute"/>
            <person name="Kuo A."/>
            <person name="Zuccaro A."/>
            <person name="Kohler A."/>
            <person name="Nagy L.G."/>
            <person name="Floudas D."/>
            <person name="Copeland A."/>
            <person name="Barry K.W."/>
            <person name="Cichocki N."/>
            <person name="Veneault-Fourrey C."/>
            <person name="LaButti K."/>
            <person name="Lindquist E.A."/>
            <person name="Lipzen A."/>
            <person name="Lundell T."/>
            <person name="Morin E."/>
            <person name="Murat C."/>
            <person name="Sun H."/>
            <person name="Tunlid A."/>
            <person name="Henrissat B."/>
            <person name="Grigoriev I.V."/>
            <person name="Hibbett D.S."/>
            <person name="Martin F."/>
            <person name="Nordberg H.P."/>
            <person name="Cantor M.N."/>
            <person name="Hua S.X."/>
        </authorList>
    </citation>
    <scope>NUCLEOTIDE SEQUENCE [LARGE SCALE GENOMIC DNA]</scope>
    <source>
        <strain evidence="7 8">MAFF 305830</strain>
    </source>
</reference>
<dbReference type="PROSITE" id="PS51635">
    <property type="entry name" value="PNPLA"/>
    <property type="match status" value="1"/>
</dbReference>
<reference evidence="8" key="2">
    <citation type="submission" date="2015-01" db="EMBL/GenBank/DDBJ databases">
        <title>Evolutionary Origins and Diversification of the Mycorrhizal Mutualists.</title>
        <authorList>
            <consortium name="DOE Joint Genome Institute"/>
            <consortium name="Mycorrhizal Genomics Consortium"/>
            <person name="Kohler A."/>
            <person name="Kuo A."/>
            <person name="Nagy L.G."/>
            <person name="Floudas D."/>
            <person name="Copeland A."/>
            <person name="Barry K.W."/>
            <person name="Cichocki N."/>
            <person name="Veneault-Fourrey C."/>
            <person name="LaButti K."/>
            <person name="Lindquist E.A."/>
            <person name="Lipzen A."/>
            <person name="Lundell T."/>
            <person name="Morin E."/>
            <person name="Murat C."/>
            <person name="Riley R."/>
            <person name="Ohm R."/>
            <person name="Sun H."/>
            <person name="Tunlid A."/>
            <person name="Henrissat B."/>
            <person name="Grigoriev I.V."/>
            <person name="Hibbett D.S."/>
            <person name="Martin F."/>
        </authorList>
    </citation>
    <scope>NUCLEOTIDE SEQUENCE [LARGE SCALE GENOMIC DNA]</scope>
    <source>
        <strain evidence="8">MAFF 305830</strain>
    </source>
</reference>
<feature type="chain" id="PRO_5002161286" description="PNPLA domain-containing protein" evidence="5">
    <location>
        <begin position="24"/>
        <end position="148"/>
    </location>
</feature>
<comment type="caution">
    <text evidence="4">Lacks conserved residue(s) required for the propagation of feature annotation.</text>
</comment>
<keyword evidence="1" id="KW-0378">Hydrolase</keyword>
<dbReference type="GO" id="GO:0016020">
    <property type="term" value="C:membrane"/>
    <property type="evidence" value="ECO:0007669"/>
    <property type="project" value="TreeGrafter"/>
</dbReference>
<keyword evidence="3" id="KW-0443">Lipid metabolism</keyword>
<evidence type="ECO:0000259" key="6">
    <source>
        <dbReference type="PROSITE" id="PS51635"/>
    </source>
</evidence>
<dbReference type="Gene3D" id="3.40.1090.10">
    <property type="entry name" value="Cytosolic phospholipase A2 catalytic domain"/>
    <property type="match status" value="1"/>
</dbReference>
<dbReference type="Proteomes" id="UP000054097">
    <property type="component" value="Unassembled WGS sequence"/>
</dbReference>
<evidence type="ECO:0000313" key="8">
    <source>
        <dbReference type="Proteomes" id="UP000054097"/>
    </source>
</evidence>
<evidence type="ECO:0000256" key="3">
    <source>
        <dbReference type="ARBA" id="ARBA00023098"/>
    </source>
</evidence>
<dbReference type="EMBL" id="KN824323">
    <property type="protein sequence ID" value="KIM24546.1"/>
    <property type="molecule type" value="Genomic_DNA"/>
</dbReference>
<gene>
    <name evidence="7" type="ORF">M408DRAFT_317551</name>
</gene>
<protein>
    <recommendedName>
        <fullName evidence="6">PNPLA domain-containing protein</fullName>
    </recommendedName>
</protein>
<name>A0A0C3AZ71_SERVB</name>
<keyword evidence="2" id="KW-0442">Lipid degradation</keyword>
<evidence type="ECO:0000256" key="1">
    <source>
        <dbReference type="ARBA" id="ARBA00022801"/>
    </source>
</evidence>
<dbReference type="GO" id="GO:0019369">
    <property type="term" value="P:arachidonate metabolic process"/>
    <property type="evidence" value="ECO:0007669"/>
    <property type="project" value="TreeGrafter"/>
</dbReference>
<dbReference type="PANTHER" id="PTHR24185:SF1">
    <property type="entry name" value="CALCIUM-INDEPENDENT PHOSPHOLIPASE A2-GAMMA"/>
    <property type="match status" value="1"/>
</dbReference>